<dbReference type="Proteomes" id="UP000045285">
    <property type="component" value="Unassembled WGS sequence"/>
</dbReference>
<evidence type="ECO:0000313" key="1">
    <source>
        <dbReference type="EMBL" id="CDX12570.1"/>
    </source>
</evidence>
<gene>
    <name evidence="1" type="ORF">MPL3356_120046</name>
</gene>
<dbReference type="AlphaFoldDB" id="A0A090EZN9"/>
<protein>
    <submittedName>
        <fullName evidence="1">Uncharacterized protein</fullName>
    </submittedName>
</protein>
<reference evidence="2" key="1">
    <citation type="submission" date="2014-08" db="EMBL/GenBank/DDBJ databases">
        <authorList>
            <person name="Moulin L."/>
        </authorList>
    </citation>
    <scope>NUCLEOTIDE SEQUENCE [LARGE SCALE GENOMIC DNA]</scope>
</reference>
<accession>A0A090EZN9</accession>
<organism evidence="1 2">
    <name type="scientific">Mesorhizobium plurifarium</name>
    <dbReference type="NCBI Taxonomy" id="69974"/>
    <lineage>
        <taxon>Bacteria</taxon>
        <taxon>Pseudomonadati</taxon>
        <taxon>Pseudomonadota</taxon>
        <taxon>Alphaproteobacteria</taxon>
        <taxon>Hyphomicrobiales</taxon>
        <taxon>Phyllobacteriaceae</taxon>
        <taxon>Mesorhizobium</taxon>
    </lineage>
</organism>
<proteinExistence type="predicted"/>
<evidence type="ECO:0000313" key="2">
    <source>
        <dbReference type="Proteomes" id="UP000045285"/>
    </source>
</evidence>
<sequence>MKTTATYDSAAGTFTLEKGIWRGTFPIVDLQKWVHFYRQQMERYPAHAGSYAEDVKSLEALAAELRGRQ</sequence>
<dbReference type="EMBL" id="CCMZ01000004">
    <property type="protein sequence ID" value="CDX12570.1"/>
    <property type="molecule type" value="Genomic_DNA"/>
</dbReference>
<name>A0A090EZN9_MESPL</name>
<keyword evidence="2" id="KW-1185">Reference proteome</keyword>